<dbReference type="InterPro" id="IPR050221">
    <property type="entry name" value="26S_Proteasome_ATPase"/>
</dbReference>
<protein>
    <recommendedName>
        <fullName evidence="3">AAA ATPase AAA+ lid domain-containing protein</fullName>
    </recommendedName>
</protein>
<organism evidence="4 5">
    <name type="scientific">Ancylostoma duodenale</name>
    <dbReference type="NCBI Taxonomy" id="51022"/>
    <lineage>
        <taxon>Eukaryota</taxon>
        <taxon>Metazoa</taxon>
        <taxon>Ecdysozoa</taxon>
        <taxon>Nematoda</taxon>
        <taxon>Chromadorea</taxon>
        <taxon>Rhabditida</taxon>
        <taxon>Rhabditina</taxon>
        <taxon>Rhabditomorpha</taxon>
        <taxon>Strongyloidea</taxon>
        <taxon>Ancylostomatidae</taxon>
        <taxon>Ancylostomatinae</taxon>
        <taxon>Ancylostoma</taxon>
    </lineage>
</organism>
<keyword evidence="5" id="KW-1185">Reference proteome</keyword>
<evidence type="ECO:0000313" key="4">
    <source>
        <dbReference type="EMBL" id="KIH59560.1"/>
    </source>
</evidence>
<reference evidence="4 5" key="1">
    <citation type="submission" date="2013-12" db="EMBL/GenBank/DDBJ databases">
        <title>Draft genome of the parsitic nematode Ancylostoma duodenale.</title>
        <authorList>
            <person name="Mitreva M."/>
        </authorList>
    </citation>
    <scope>NUCLEOTIDE SEQUENCE [LARGE SCALE GENOMIC DNA]</scope>
    <source>
        <strain evidence="4 5">Zhejiang</strain>
    </source>
</reference>
<dbReference type="PANTHER" id="PTHR23073">
    <property type="entry name" value="26S PROTEASOME REGULATORY SUBUNIT"/>
    <property type="match status" value="1"/>
</dbReference>
<evidence type="ECO:0000256" key="1">
    <source>
        <dbReference type="ARBA" id="ARBA00022741"/>
    </source>
</evidence>
<dbReference type="Proteomes" id="UP000054047">
    <property type="component" value="Unassembled WGS sequence"/>
</dbReference>
<keyword evidence="2" id="KW-0067">ATP-binding</keyword>
<feature type="domain" description="AAA ATPase AAA+ lid" evidence="3">
    <location>
        <begin position="7"/>
        <end position="50"/>
    </location>
</feature>
<gene>
    <name evidence="4" type="ORF">ANCDUO_10201</name>
</gene>
<evidence type="ECO:0000313" key="5">
    <source>
        <dbReference type="Proteomes" id="UP000054047"/>
    </source>
</evidence>
<dbReference type="Gene3D" id="1.10.8.60">
    <property type="match status" value="1"/>
</dbReference>
<evidence type="ECO:0000256" key="2">
    <source>
        <dbReference type="ARBA" id="ARBA00022840"/>
    </source>
</evidence>
<proteinExistence type="predicted"/>
<dbReference type="GO" id="GO:0005524">
    <property type="term" value="F:ATP binding"/>
    <property type="evidence" value="ECO:0007669"/>
    <property type="project" value="UniProtKB-KW"/>
</dbReference>
<sequence>MNLAKDVSFDAVMAKEKTMSGAEIKAVCTEAGMLALRAQRKVVCADDFEKAIKNVMLKNKGGAPEEIYS</sequence>
<dbReference type="Pfam" id="PF17862">
    <property type="entry name" value="AAA_lid_3"/>
    <property type="match status" value="1"/>
</dbReference>
<dbReference type="AlphaFoldDB" id="A0A0C2GEF7"/>
<evidence type="ECO:0000259" key="3">
    <source>
        <dbReference type="Pfam" id="PF17862"/>
    </source>
</evidence>
<dbReference type="InterPro" id="IPR041569">
    <property type="entry name" value="AAA_lid_3"/>
</dbReference>
<keyword evidence="1" id="KW-0547">Nucleotide-binding</keyword>
<name>A0A0C2GEF7_9BILA</name>
<dbReference type="EMBL" id="KN731834">
    <property type="protein sequence ID" value="KIH59560.1"/>
    <property type="molecule type" value="Genomic_DNA"/>
</dbReference>
<dbReference type="OrthoDB" id="9443236at2759"/>
<accession>A0A0C2GEF7</accession>